<dbReference type="EMBL" id="KE162031">
    <property type="protein sequence ID" value="EPQ06692.1"/>
    <property type="molecule type" value="Genomic_DNA"/>
</dbReference>
<keyword evidence="3" id="KW-1185">Reference proteome</keyword>
<reference evidence="2 3" key="1">
    <citation type="journal article" date="2013" name="Nat. Commun.">
        <title>Genome analysis reveals insights into physiology and longevity of the Brandt's bat Myotis brandtii.</title>
        <authorList>
            <person name="Seim I."/>
            <person name="Fang X."/>
            <person name="Xiong Z."/>
            <person name="Lobanov A.V."/>
            <person name="Huang Z."/>
            <person name="Ma S."/>
            <person name="Feng Y."/>
            <person name="Turanov A.A."/>
            <person name="Zhu Y."/>
            <person name="Lenz T.L."/>
            <person name="Gerashchenko M.V."/>
            <person name="Fan D."/>
            <person name="Hee Yim S."/>
            <person name="Yao X."/>
            <person name="Jordan D."/>
            <person name="Xiong Y."/>
            <person name="Ma Y."/>
            <person name="Lyapunov A.N."/>
            <person name="Chen G."/>
            <person name="Kulakova O.I."/>
            <person name="Sun Y."/>
            <person name="Lee S.G."/>
            <person name="Bronson R.T."/>
            <person name="Moskalev A.A."/>
            <person name="Sunyaev S.R."/>
            <person name="Zhang G."/>
            <person name="Krogh A."/>
            <person name="Wang J."/>
            <person name="Gladyshev V.N."/>
        </authorList>
    </citation>
    <scope>NUCLEOTIDE SEQUENCE [LARGE SCALE GENOMIC DNA]</scope>
</reference>
<proteinExistence type="predicted"/>
<sequence>MLQFKNQTKPNKQDSFTSTLGTAPSESSPQATRQGYYLNPFLIPNITVRAWSSFSKEPVEFVRQCGNPEKPVLPLRERVSWCLGLWEHRVLISKLCPLLGCVDISVEGKGILPRTGKLALQPRTLLRIHNHQEAQRSCK</sequence>
<evidence type="ECO:0000313" key="2">
    <source>
        <dbReference type="EMBL" id="EPQ06692.1"/>
    </source>
</evidence>
<protein>
    <submittedName>
        <fullName evidence="2">Uncharacterized protein</fullName>
    </submittedName>
</protein>
<evidence type="ECO:0000256" key="1">
    <source>
        <dbReference type="SAM" id="MobiDB-lite"/>
    </source>
</evidence>
<evidence type="ECO:0000313" key="3">
    <source>
        <dbReference type="Proteomes" id="UP000052978"/>
    </source>
</evidence>
<accession>S7PFE5</accession>
<name>S7PFE5_MYOBR</name>
<gene>
    <name evidence="2" type="ORF">D623_10010894</name>
</gene>
<dbReference type="Proteomes" id="UP000052978">
    <property type="component" value="Unassembled WGS sequence"/>
</dbReference>
<feature type="region of interest" description="Disordered" evidence="1">
    <location>
        <begin position="1"/>
        <end position="31"/>
    </location>
</feature>
<dbReference type="AlphaFoldDB" id="S7PFE5"/>
<organism evidence="2 3">
    <name type="scientific">Myotis brandtii</name>
    <name type="common">Brandt's bat</name>
    <dbReference type="NCBI Taxonomy" id="109478"/>
    <lineage>
        <taxon>Eukaryota</taxon>
        <taxon>Metazoa</taxon>
        <taxon>Chordata</taxon>
        <taxon>Craniata</taxon>
        <taxon>Vertebrata</taxon>
        <taxon>Euteleostomi</taxon>
        <taxon>Mammalia</taxon>
        <taxon>Eutheria</taxon>
        <taxon>Laurasiatheria</taxon>
        <taxon>Chiroptera</taxon>
        <taxon>Yangochiroptera</taxon>
        <taxon>Vespertilionidae</taxon>
        <taxon>Myotis</taxon>
    </lineage>
</organism>